<protein>
    <submittedName>
        <fullName evidence="8">O-antigen ligase family protein</fullName>
    </submittedName>
</protein>
<proteinExistence type="predicted"/>
<organism evidence="8 9">
    <name type="scientific">Variovorax beijingensis</name>
    <dbReference type="NCBI Taxonomy" id="2496117"/>
    <lineage>
        <taxon>Bacteria</taxon>
        <taxon>Pseudomonadati</taxon>
        <taxon>Pseudomonadota</taxon>
        <taxon>Betaproteobacteria</taxon>
        <taxon>Burkholderiales</taxon>
        <taxon>Comamonadaceae</taxon>
        <taxon>Variovorax</taxon>
    </lineage>
</organism>
<feature type="transmembrane region" description="Helical" evidence="6">
    <location>
        <begin position="36"/>
        <end position="54"/>
    </location>
</feature>
<evidence type="ECO:0000313" key="8">
    <source>
        <dbReference type="EMBL" id="RSZ40123.1"/>
    </source>
</evidence>
<name>A0ABY0A9B3_9BURK</name>
<accession>A0ABY0A9B3</accession>
<evidence type="ECO:0000256" key="4">
    <source>
        <dbReference type="ARBA" id="ARBA00023136"/>
    </source>
</evidence>
<keyword evidence="4 6" id="KW-0472">Membrane</keyword>
<feature type="transmembrane region" description="Helical" evidence="6">
    <location>
        <begin position="183"/>
        <end position="201"/>
    </location>
</feature>
<evidence type="ECO:0000256" key="2">
    <source>
        <dbReference type="ARBA" id="ARBA00022692"/>
    </source>
</evidence>
<feature type="compositionally biased region" description="Basic and acidic residues" evidence="5">
    <location>
        <begin position="412"/>
        <end position="427"/>
    </location>
</feature>
<dbReference type="PANTHER" id="PTHR37422">
    <property type="entry name" value="TEICHURONIC ACID BIOSYNTHESIS PROTEIN TUAE"/>
    <property type="match status" value="1"/>
</dbReference>
<feature type="transmembrane region" description="Helical" evidence="6">
    <location>
        <begin position="345"/>
        <end position="362"/>
    </location>
</feature>
<feature type="transmembrane region" description="Helical" evidence="6">
    <location>
        <begin position="207"/>
        <end position="223"/>
    </location>
</feature>
<keyword evidence="2 6" id="KW-0812">Transmembrane</keyword>
<feature type="transmembrane region" description="Helical" evidence="6">
    <location>
        <begin position="159"/>
        <end position="176"/>
    </location>
</feature>
<dbReference type="GO" id="GO:0016874">
    <property type="term" value="F:ligase activity"/>
    <property type="evidence" value="ECO:0007669"/>
    <property type="project" value="UniProtKB-KW"/>
</dbReference>
<comment type="subcellular location">
    <subcellularLocation>
        <location evidence="1">Membrane</location>
        <topology evidence="1">Multi-pass membrane protein</topology>
    </subcellularLocation>
</comment>
<keyword evidence="8" id="KW-0436">Ligase</keyword>
<dbReference type="InterPro" id="IPR051533">
    <property type="entry name" value="WaaL-like"/>
</dbReference>
<feature type="transmembrane region" description="Helical" evidence="6">
    <location>
        <begin position="120"/>
        <end position="139"/>
    </location>
</feature>
<feature type="transmembrane region" description="Helical" evidence="6">
    <location>
        <begin position="66"/>
        <end position="83"/>
    </location>
</feature>
<feature type="domain" description="O-antigen ligase-related" evidence="7">
    <location>
        <begin position="191"/>
        <end position="328"/>
    </location>
</feature>
<dbReference type="PANTHER" id="PTHR37422:SF21">
    <property type="entry name" value="EXOQ-LIKE PROTEIN"/>
    <property type="match status" value="1"/>
</dbReference>
<dbReference type="InterPro" id="IPR007016">
    <property type="entry name" value="O-antigen_ligase-rel_domated"/>
</dbReference>
<dbReference type="Proteomes" id="UP000271137">
    <property type="component" value="Unassembled WGS sequence"/>
</dbReference>
<evidence type="ECO:0000256" key="1">
    <source>
        <dbReference type="ARBA" id="ARBA00004141"/>
    </source>
</evidence>
<evidence type="ECO:0000256" key="6">
    <source>
        <dbReference type="SAM" id="Phobius"/>
    </source>
</evidence>
<feature type="transmembrane region" description="Helical" evidence="6">
    <location>
        <begin position="89"/>
        <end position="108"/>
    </location>
</feature>
<reference evidence="8 9" key="1">
    <citation type="submission" date="2018-12" db="EMBL/GenBank/DDBJ databases">
        <title>The genome sequences of strain 502.</title>
        <authorList>
            <person name="Gao J."/>
            <person name="Sun J."/>
        </authorList>
    </citation>
    <scope>NUCLEOTIDE SEQUENCE [LARGE SCALE GENOMIC DNA]</scope>
    <source>
        <strain evidence="8 9">502</strain>
    </source>
</reference>
<keyword evidence="3 6" id="KW-1133">Transmembrane helix</keyword>
<feature type="region of interest" description="Disordered" evidence="5">
    <location>
        <begin position="406"/>
        <end position="427"/>
    </location>
</feature>
<comment type="caution">
    <text evidence="8">The sequence shown here is derived from an EMBL/GenBank/DDBJ whole genome shotgun (WGS) entry which is preliminary data.</text>
</comment>
<evidence type="ECO:0000256" key="5">
    <source>
        <dbReference type="SAM" id="MobiDB-lite"/>
    </source>
</evidence>
<evidence type="ECO:0000256" key="3">
    <source>
        <dbReference type="ARBA" id="ARBA00022989"/>
    </source>
</evidence>
<gene>
    <name evidence="8" type="ORF">EJO66_08255</name>
</gene>
<dbReference type="Pfam" id="PF04932">
    <property type="entry name" value="Wzy_C"/>
    <property type="match status" value="1"/>
</dbReference>
<evidence type="ECO:0000259" key="7">
    <source>
        <dbReference type="Pfam" id="PF04932"/>
    </source>
</evidence>
<evidence type="ECO:0000313" key="9">
    <source>
        <dbReference type="Proteomes" id="UP000271137"/>
    </source>
</evidence>
<feature type="transmembrane region" description="Helical" evidence="6">
    <location>
        <begin position="311"/>
        <end position="333"/>
    </location>
</feature>
<dbReference type="EMBL" id="RXFQ01000004">
    <property type="protein sequence ID" value="RSZ40123.1"/>
    <property type="molecule type" value="Genomic_DNA"/>
</dbReference>
<feature type="transmembrane region" description="Helical" evidence="6">
    <location>
        <begin position="230"/>
        <end position="250"/>
    </location>
</feature>
<keyword evidence="9" id="KW-1185">Reference proteome</keyword>
<dbReference type="RefSeq" id="WP_125964983.1">
    <property type="nucleotide sequence ID" value="NZ_RXFQ01000004.1"/>
</dbReference>
<sequence>MRSLGQLFSRIGLLAVAASAFLISFALDAGPVGYPYWIILTVFAVGSFTLSNLVRGPLKVPSQVELSAGFFLIWVSCSFFWSIAPQRTLSAILSYCLAFALMSCALRAGRNIPWWRFLGLAYIAGCAIAALIVISNGFSFVSNSALDARSTVGDLNANYVAYAVSTALPIAITLILDRPGRNLGNYALLAFLGLGLTAIMFSGSRGALLGVLAALSFYALTKIRRNLGKALLAVAMIGALLFFILDYLPLEVRQRLDFFAYLASDKWDIDFSGREELWPFAISQIYSSPFQGIGAYAFQEISPLEIPVHNVLLTIAVESGLIGLFLYFRIIYLVLRKLLRSANRAAKIGGILLFLVWIPMALTGVWEFAAPAWFAFGWMVGVANRIPVEVKNAEHQNFPILSASRPLKPHGARSDSLEFDAKRQLDA</sequence>